<evidence type="ECO:0000313" key="1">
    <source>
        <dbReference type="EMBL" id="RQM38998.1"/>
    </source>
</evidence>
<sequence>MNVCISVTGSSGKDTFSRFLRRREKITNFLLTDVIKKMEITLPGGSLRAGYPWCFVMPAPGKKDCFYFGALLPVVECSDNNLVFALHTLLSFPALCGELQSHFHIAFWLSRILSGYQRQDRIISNRAALKEWIVCLEHSCSPFWEKLLINEQYRFRSRSALLLSTLAEDEDKINSDSGVGVMPWKGWPDCIQTEKRVWLWRQSRYGRIIDSQNISL</sequence>
<dbReference type="OrthoDB" id="6518583at2"/>
<organism evidence="1 2">
    <name type="scientific">Erwinia psidii</name>
    <dbReference type="NCBI Taxonomy" id="69224"/>
    <lineage>
        <taxon>Bacteria</taxon>
        <taxon>Pseudomonadati</taxon>
        <taxon>Pseudomonadota</taxon>
        <taxon>Gammaproteobacteria</taxon>
        <taxon>Enterobacterales</taxon>
        <taxon>Erwiniaceae</taxon>
        <taxon>Erwinia</taxon>
    </lineage>
</organism>
<comment type="caution">
    <text evidence="1">The sequence shown here is derived from an EMBL/GenBank/DDBJ whole genome shotgun (WGS) entry which is preliminary data.</text>
</comment>
<protein>
    <submittedName>
        <fullName evidence="1">Uncharacterized protein</fullName>
    </submittedName>
</protein>
<keyword evidence="2" id="KW-1185">Reference proteome</keyword>
<accession>A0A3N6S0E7</accession>
<gene>
    <name evidence="1" type="ORF">EB241_07375</name>
</gene>
<evidence type="ECO:0000313" key="2">
    <source>
        <dbReference type="Proteomes" id="UP000279457"/>
    </source>
</evidence>
<proteinExistence type="predicted"/>
<dbReference type="AlphaFoldDB" id="A0A3N6S0E7"/>
<reference evidence="1 2" key="1">
    <citation type="submission" date="2018-10" db="EMBL/GenBank/DDBJ databases">
        <title>Draft genome sequence for the type isolate of Erwinia psidii, agent causal of bacterial blight in guava (Psidium guajava) and wilt and die-back of Eucalyptus spp.</title>
        <authorList>
            <person name="Hermenegildo P.S."/>
            <person name="Santos S.A."/>
            <person name="Guimaraes L.M.S."/>
            <person name="Vidigal P.M.P."/>
            <person name="Pereira I.C."/>
            <person name="Badel J.L."/>
            <person name="Alfenas-Zerbini P."/>
            <person name="Ferreira M.A.S.V."/>
            <person name="Alfenas A.C."/>
        </authorList>
    </citation>
    <scope>NUCLEOTIDE SEQUENCE [LARGE SCALE GENOMIC DNA]</scope>
    <source>
        <strain evidence="1 2">IBSBF 435</strain>
    </source>
</reference>
<dbReference type="EMBL" id="RHHM01000004">
    <property type="protein sequence ID" value="RQM38998.1"/>
    <property type="molecule type" value="Genomic_DNA"/>
</dbReference>
<dbReference type="Proteomes" id="UP000279457">
    <property type="component" value="Unassembled WGS sequence"/>
</dbReference>
<name>A0A3N6S0E7_9GAMM</name>
<dbReference type="RefSeq" id="WP_124232521.1">
    <property type="nucleotide sequence ID" value="NZ_RHHM01000004.1"/>
</dbReference>